<dbReference type="AlphaFoldDB" id="A0AAN6ENY4"/>
<evidence type="ECO:0000256" key="14">
    <source>
        <dbReference type="ARBA" id="ARBA00029569"/>
    </source>
</evidence>
<dbReference type="SUPFAM" id="SSF50891">
    <property type="entry name" value="Cyclophilin-like"/>
    <property type="match status" value="1"/>
</dbReference>
<comment type="function">
    <text evidence="3">May catalyze the cis-trans isomerization of proline imidic peptide bonds in oligopeptides thereby assisting the folding of proteins. May also function as a chaperone, playing a role in intracellular transport of proteins. May also have a protein ubiquitin ligase activity acting as an E3 ubiquitin protein ligase or as a ubiquitin-ubiquitin ligase promoting elongation of ubiquitin chains on proteins.</text>
</comment>
<feature type="region of interest" description="Disordered" evidence="18">
    <location>
        <begin position="541"/>
        <end position="563"/>
    </location>
</feature>
<dbReference type="SUPFAM" id="SSF57850">
    <property type="entry name" value="RING/U-box"/>
    <property type="match status" value="1"/>
</dbReference>
<evidence type="ECO:0000256" key="3">
    <source>
        <dbReference type="ARBA" id="ARBA00003697"/>
    </source>
</evidence>
<keyword evidence="10" id="KW-0833">Ubl conjugation pathway</keyword>
<evidence type="ECO:0000259" key="20">
    <source>
        <dbReference type="PROSITE" id="PS51698"/>
    </source>
</evidence>
<feature type="compositionally biased region" description="Basic and acidic residues" evidence="18">
    <location>
        <begin position="473"/>
        <end position="491"/>
    </location>
</feature>
<dbReference type="PANTHER" id="PTHR45625:SF1">
    <property type="entry name" value="RING-TYPE E3 UBIQUITIN-PROTEIN LIGASE PPIL2"/>
    <property type="match status" value="1"/>
</dbReference>
<evidence type="ECO:0000256" key="13">
    <source>
        <dbReference type="ARBA" id="ARBA00023242"/>
    </source>
</evidence>
<proteinExistence type="inferred from homology"/>
<dbReference type="Gene3D" id="2.40.100.10">
    <property type="entry name" value="Cyclophilin-like"/>
    <property type="match status" value="1"/>
</dbReference>
<dbReference type="InterPro" id="IPR029000">
    <property type="entry name" value="Cyclophilin-like_dom_sf"/>
</dbReference>
<dbReference type="PROSITE" id="PS50072">
    <property type="entry name" value="CSA_PPIASE_2"/>
    <property type="match status" value="1"/>
</dbReference>
<accession>A0AAN6ENY4</accession>
<evidence type="ECO:0000256" key="6">
    <source>
        <dbReference type="ARBA" id="ARBA00012483"/>
    </source>
</evidence>
<dbReference type="SMART" id="SM00504">
    <property type="entry name" value="Ubox"/>
    <property type="match status" value="1"/>
</dbReference>
<evidence type="ECO:0000256" key="5">
    <source>
        <dbReference type="ARBA" id="ARBA00007930"/>
    </source>
</evidence>
<dbReference type="Pfam" id="PF00160">
    <property type="entry name" value="Pro_isomerase"/>
    <property type="match status" value="1"/>
</dbReference>
<evidence type="ECO:0000256" key="12">
    <source>
        <dbReference type="ARBA" id="ARBA00023235"/>
    </source>
</evidence>
<dbReference type="EMBL" id="JAJGCB010000017">
    <property type="protein sequence ID" value="KAJ8988643.1"/>
    <property type="molecule type" value="Genomic_DNA"/>
</dbReference>
<comment type="catalytic activity">
    <reaction evidence="1">
        <text>S-ubiquitinyl-[E2 ubiquitin-conjugating enzyme]-L-cysteine + [acceptor protein]-L-lysine = [E2 ubiquitin-conjugating enzyme]-L-cysteine + N(6)-ubiquitinyl-[acceptor protein]-L-lysine.</text>
        <dbReference type="EC" id="2.3.2.27"/>
    </reaction>
</comment>
<evidence type="ECO:0000256" key="8">
    <source>
        <dbReference type="ARBA" id="ARBA00020592"/>
    </source>
</evidence>
<evidence type="ECO:0000256" key="18">
    <source>
        <dbReference type="SAM" id="MobiDB-lite"/>
    </source>
</evidence>
<organism evidence="21 22">
    <name type="scientific">Exophiala dermatitidis</name>
    <name type="common">Black yeast-like fungus</name>
    <name type="synonym">Wangiella dermatitidis</name>
    <dbReference type="NCBI Taxonomy" id="5970"/>
    <lineage>
        <taxon>Eukaryota</taxon>
        <taxon>Fungi</taxon>
        <taxon>Dikarya</taxon>
        <taxon>Ascomycota</taxon>
        <taxon>Pezizomycotina</taxon>
        <taxon>Eurotiomycetes</taxon>
        <taxon>Chaetothyriomycetidae</taxon>
        <taxon>Chaetothyriales</taxon>
        <taxon>Herpotrichiellaceae</taxon>
        <taxon>Exophiala</taxon>
    </lineage>
</organism>
<keyword evidence="13" id="KW-0539">Nucleus</keyword>
<comment type="caution">
    <text evidence="21">The sequence shown here is derived from an EMBL/GenBank/DDBJ whole genome shotgun (WGS) entry which is preliminary data.</text>
</comment>
<dbReference type="FunFam" id="2.40.100.10:FF:000014">
    <property type="entry name" value="Peptidyl-prolyl cis-trans isomerase cyp65"/>
    <property type="match status" value="1"/>
</dbReference>
<dbReference type="Gene3D" id="3.30.40.10">
    <property type="entry name" value="Zinc/RING finger domain, C3HC4 (zinc finger)"/>
    <property type="match status" value="1"/>
</dbReference>
<dbReference type="FunFam" id="3.30.40.10:FF:000079">
    <property type="entry name" value="Peptidyl-prolyl cis-trans isomerase 2"/>
    <property type="match status" value="1"/>
</dbReference>
<dbReference type="Proteomes" id="UP001161757">
    <property type="component" value="Unassembled WGS sequence"/>
</dbReference>
<sequence>MGKGTDKLYITHSEWASSDAYSASAGAGVRADTSGHASFKRLPFNHCALSLQPFNTPVCTSEGTIFDHENIIRWLLKHDTNPTNGQPLKQQDLIKLNFAKNDSGEYVDPVTFKVFTDNTHIVAIRHGDSANVFAYDTVERLNIKPRMWRDLVSDEEFSRKDLIVLQDPQNVESRNLSTFKYLREGEDSGIPKEEASINTASLGSAADLKIIKAKEAVAKARAERANAQVAQAKEKSQSGNNQVNKSSTSTSTTKPAAPYNATRHTTGLAAASFTSTGVTPHTSAALALMSDEEYLLKRGRVKEKGYVRLSTSVGDLTLELYPEYAPKAVWNFIRLAQKGYYNGIICHRNIRNFMIQTGDPTGTGRGGTSIWGKNFEDEIEGPLKHDARGVVSMANKGKNTNSSQFFITYRPATHLNLKHTIFGRVVDESGSFDVLKKLEDTPVDSNDRPTTEIKIVEAVVLIDPFEEFWKKKNEAEQTEKKKEQRQDEDRTTWTGKRIRADGTVESGTSGDGVGKYLKAALANTSQKPEQAEDEIVEFIDEPEEPVRKKAKSGGGGFGNFDSW</sequence>
<evidence type="ECO:0000256" key="1">
    <source>
        <dbReference type="ARBA" id="ARBA00000900"/>
    </source>
</evidence>
<gene>
    <name evidence="21" type="primary">cyp8</name>
    <name evidence="21" type="ORF">HRR80_007276</name>
</gene>
<reference evidence="21" key="1">
    <citation type="submission" date="2023-01" db="EMBL/GenBank/DDBJ databases">
        <title>Exophiala dermititidis isolated from Cystic Fibrosis Patient.</title>
        <authorList>
            <person name="Kurbessoian T."/>
            <person name="Crocker A."/>
            <person name="Murante D."/>
            <person name="Hogan D.A."/>
            <person name="Stajich J.E."/>
        </authorList>
    </citation>
    <scope>NUCLEOTIDE SEQUENCE</scope>
    <source>
        <strain evidence="21">Ex8</strain>
    </source>
</reference>
<evidence type="ECO:0000256" key="9">
    <source>
        <dbReference type="ARBA" id="ARBA00022679"/>
    </source>
</evidence>
<comment type="similarity">
    <text evidence="5">Belongs to the cyclophilin-type PPIase family. PPIL2 subfamily.</text>
</comment>
<dbReference type="InterPro" id="IPR044666">
    <property type="entry name" value="Cyclophilin_A-like"/>
</dbReference>
<name>A0AAN6ENY4_EXODE</name>
<evidence type="ECO:0000313" key="21">
    <source>
        <dbReference type="EMBL" id="KAJ8988643.1"/>
    </source>
</evidence>
<dbReference type="Pfam" id="PF04564">
    <property type="entry name" value="U-box"/>
    <property type="match status" value="1"/>
</dbReference>
<evidence type="ECO:0000256" key="2">
    <source>
        <dbReference type="ARBA" id="ARBA00000971"/>
    </source>
</evidence>
<dbReference type="InterPro" id="IPR026951">
    <property type="entry name" value="PPIL2_U-box_dom"/>
</dbReference>
<dbReference type="InterPro" id="IPR002130">
    <property type="entry name" value="Cyclophilin-type_PPIase_dom"/>
</dbReference>
<dbReference type="PRINTS" id="PR00153">
    <property type="entry name" value="CSAPPISMRASE"/>
</dbReference>
<evidence type="ECO:0000256" key="10">
    <source>
        <dbReference type="ARBA" id="ARBA00022786"/>
    </source>
</evidence>
<feature type="domain" description="PPIase cyclophilin-type" evidence="19">
    <location>
        <begin position="310"/>
        <end position="460"/>
    </location>
</feature>
<dbReference type="GO" id="GO:0003755">
    <property type="term" value="F:peptidyl-prolyl cis-trans isomerase activity"/>
    <property type="evidence" value="ECO:0007669"/>
    <property type="project" value="UniProtKB-KW"/>
</dbReference>
<dbReference type="CDD" id="cd01923">
    <property type="entry name" value="cyclophilin_RING"/>
    <property type="match status" value="1"/>
</dbReference>
<dbReference type="GO" id="GO:0071013">
    <property type="term" value="C:catalytic step 2 spliceosome"/>
    <property type="evidence" value="ECO:0007669"/>
    <property type="project" value="TreeGrafter"/>
</dbReference>
<dbReference type="PANTHER" id="PTHR45625">
    <property type="entry name" value="PEPTIDYL-PROLYL CIS-TRANS ISOMERASE-RELATED"/>
    <property type="match status" value="1"/>
</dbReference>
<dbReference type="EC" id="2.3.2.27" evidence="6"/>
<dbReference type="CDD" id="cd16663">
    <property type="entry name" value="RING-Ubox_PPIL2"/>
    <property type="match status" value="1"/>
</dbReference>
<dbReference type="GO" id="GO:0000209">
    <property type="term" value="P:protein polyubiquitination"/>
    <property type="evidence" value="ECO:0007669"/>
    <property type="project" value="TreeGrafter"/>
</dbReference>
<evidence type="ECO:0000313" key="22">
    <source>
        <dbReference type="Proteomes" id="UP001161757"/>
    </source>
</evidence>
<evidence type="ECO:0000256" key="17">
    <source>
        <dbReference type="ARBA" id="ARBA00033051"/>
    </source>
</evidence>
<dbReference type="PROSITE" id="PS51698">
    <property type="entry name" value="U_BOX"/>
    <property type="match status" value="1"/>
</dbReference>
<comment type="catalytic activity">
    <reaction evidence="2">
        <text>[protein]-peptidylproline (omega=180) = [protein]-peptidylproline (omega=0)</text>
        <dbReference type="Rhea" id="RHEA:16237"/>
        <dbReference type="Rhea" id="RHEA-COMP:10747"/>
        <dbReference type="Rhea" id="RHEA-COMP:10748"/>
        <dbReference type="ChEBI" id="CHEBI:83833"/>
        <dbReference type="ChEBI" id="CHEBI:83834"/>
        <dbReference type="EC" id="5.2.1.8"/>
    </reaction>
</comment>
<feature type="compositionally biased region" description="Gly residues" evidence="18">
    <location>
        <begin position="552"/>
        <end position="563"/>
    </location>
</feature>
<evidence type="ECO:0000256" key="15">
    <source>
        <dbReference type="ARBA" id="ARBA00030661"/>
    </source>
</evidence>
<evidence type="ECO:0000256" key="7">
    <source>
        <dbReference type="ARBA" id="ARBA00013194"/>
    </source>
</evidence>
<protein>
    <recommendedName>
        <fullName evidence="8">Peptidyl-prolyl cis-trans isomerase-like 2</fullName>
        <ecNumber evidence="6">2.3.2.27</ecNumber>
        <ecNumber evidence="7">5.2.1.8</ecNumber>
    </recommendedName>
    <alternativeName>
        <fullName evidence="15">Cyclophilin-60</fullName>
    </alternativeName>
    <alternativeName>
        <fullName evidence="16">Cyclophilin-like protein Cyp-60</fullName>
    </alternativeName>
    <alternativeName>
        <fullName evidence="17">RING-type E3 ubiquitin transferase isomerase-like 2</fullName>
    </alternativeName>
    <alternativeName>
        <fullName evidence="14">Rotamase</fullName>
    </alternativeName>
</protein>
<feature type="region of interest" description="Disordered" evidence="18">
    <location>
        <begin position="473"/>
        <end position="513"/>
    </location>
</feature>
<dbReference type="InterPro" id="IPR003613">
    <property type="entry name" value="Ubox_domain"/>
</dbReference>
<dbReference type="EC" id="5.2.1.8" evidence="7"/>
<feature type="domain" description="U-box" evidence="20">
    <location>
        <begin position="40"/>
        <end position="113"/>
    </location>
</feature>
<dbReference type="InterPro" id="IPR013083">
    <property type="entry name" value="Znf_RING/FYVE/PHD"/>
</dbReference>
<keyword evidence="12 21" id="KW-0413">Isomerase</keyword>
<dbReference type="GO" id="GO:0061630">
    <property type="term" value="F:ubiquitin protein ligase activity"/>
    <property type="evidence" value="ECO:0007669"/>
    <property type="project" value="UniProtKB-EC"/>
</dbReference>
<evidence type="ECO:0000256" key="16">
    <source>
        <dbReference type="ARBA" id="ARBA00030942"/>
    </source>
</evidence>
<feature type="region of interest" description="Disordered" evidence="18">
    <location>
        <begin position="228"/>
        <end position="259"/>
    </location>
</feature>
<evidence type="ECO:0000256" key="4">
    <source>
        <dbReference type="ARBA" id="ARBA00004123"/>
    </source>
</evidence>
<comment type="subcellular location">
    <subcellularLocation>
        <location evidence="4">Nucleus</location>
    </subcellularLocation>
</comment>
<keyword evidence="9" id="KW-0808">Transferase</keyword>
<keyword evidence="11" id="KW-0697">Rotamase</keyword>
<evidence type="ECO:0000256" key="11">
    <source>
        <dbReference type="ARBA" id="ARBA00023110"/>
    </source>
</evidence>
<evidence type="ECO:0000259" key="19">
    <source>
        <dbReference type="PROSITE" id="PS50072"/>
    </source>
</evidence>